<dbReference type="PANTHER" id="PTHR24114">
    <property type="entry name" value="LEUCINE RICH REPEAT FAMILY PROTEIN"/>
    <property type="match status" value="1"/>
</dbReference>
<reference evidence="3 4" key="1">
    <citation type="submission" date="2017-05" db="EMBL/GenBank/DDBJ databases">
        <title>Genome sequence for an aflatoxigenic pathogen of Argentinian peanut, Aspergillus arachidicola.</title>
        <authorList>
            <person name="Moore G."/>
            <person name="Beltz S.B."/>
            <person name="Mack B.M."/>
        </authorList>
    </citation>
    <scope>NUCLEOTIDE SEQUENCE [LARGE SCALE GENOMIC DNA]</scope>
    <source>
        <strain evidence="3 4">CBS 117610</strain>
    </source>
</reference>
<name>A0A2G7G3Q7_9EURO</name>
<dbReference type="STRING" id="656916.A0A2G7G3Q7"/>
<dbReference type="InterPro" id="IPR032675">
    <property type="entry name" value="LRR_dom_sf"/>
</dbReference>
<dbReference type="InterPro" id="IPR057334">
    <property type="entry name" value="PH_2nd_LRR"/>
</dbReference>
<dbReference type="InterPro" id="IPR001849">
    <property type="entry name" value="PH_domain"/>
</dbReference>
<feature type="compositionally biased region" description="Polar residues" evidence="1">
    <location>
        <begin position="325"/>
        <end position="343"/>
    </location>
</feature>
<evidence type="ECO:0000256" key="1">
    <source>
        <dbReference type="SAM" id="MobiDB-lite"/>
    </source>
</evidence>
<feature type="region of interest" description="Disordered" evidence="1">
    <location>
        <begin position="243"/>
        <end position="267"/>
    </location>
</feature>
<evidence type="ECO:0000313" key="4">
    <source>
        <dbReference type="Proteomes" id="UP000231358"/>
    </source>
</evidence>
<protein>
    <submittedName>
        <fullName evidence="3">Leucine rich repeat protein</fullName>
    </submittedName>
</protein>
<dbReference type="Gene3D" id="3.80.10.10">
    <property type="entry name" value="Ribonuclease Inhibitor"/>
    <property type="match status" value="1"/>
</dbReference>
<dbReference type="PANTHER" id="PTHR24114:SF41">
    <property type="entry name" value="PH DOMAIN-CONTAINING PROTEIN"/>
    <property type="match status" value="1"/>
</dbReference>
<dbReference type="Proteomes" id="UP000231358">
    <property type="component" value="Unassembled WGS sequence"/>
</dbReference>
<keyword evidence="4" id="KW-1185">Reference proteome</keyword>
<feature type="region of interest" description="Disordered" evidence="1">
    <location>
        <begin position="53"/>
        <end position="74"/>
    </location>
</feature>
<feature type="region of interest" description="Disordered" evidence="1">
    <location>
        <begin position="315"/>
        <end position="343"/>
    </location>
</feature>
<dbReference type="PROSITE" id="PS50003">
    <property type="entry name" value="PH_DOMAIN"/>
    <property type="match status" value="1"/>
</dbReference>
<evidence type="ECO:0000259" key="2">
    <source>
        <dbReference type="PROSITE" id="PS50003"/>
    </source>
</evidence>
<feature type="domain" description="PH" evidence="2">
    <location>
        <begin position="273"/>
        <end position="410"/>
    </location>
</feature>
<feature type="region of interest" description="Disordered" evidence="1">
    <location>
        <begin position="136"/>
        <end position="198"/>
    </location>
</feature>
<evidence type="ECO:0000313" key="3">
    <source>
        <dbReference type="EMBL" id="PIG87215.1"/>
    </source>
</evidence>
<feature type="compositionally biased region" description="Low complexity" evidence="1">
    <location>
        <begin position="1357"/>
        <end position="1389"/>
    </location>
</feature>
<organism evidence="3 4">
    <name type="scientific">Aspergillus arachidicola</name>
    <dbReference type="NCBI Taxonomy" id="656916"/>
    <lineage>
        <taxon>Eukaryota</taxon>
        <taxon>Fungi</taxon>
        <taxon>Dikarya</taxon>
        <taxon>Ascomycota</taxon>
        <taxon>Pezizomycotina</taxon>
        <taxon>Eurotiomycetes</taxon>
        <taxon>Eurotiomycetidae</taxon>
        <taxon>Eurotiales</taxon>
        <taxon>Aspergillaceae</taxon>
        <taxon>Aspergillus</taxon>
        <taxon>Aspergillus subgen. Circumdati</taxon>
    </lineage>
</organism>
<gene>
    <name evidence="3" type="ORF">AARAC_004208</name>
</gene>
<dbReference type="SMART" id="SM00368">
    <property type="entry name" value="LRR_RI"/>
    <property type="match status" value="4"/>
</dbReference>
<dbReference type="InterPro" id="IPR052394">
    <property type="entry name" value="LRR-containing"/>
</dbReference>
<feature type="compositionally biased region" description="Basic and acidic residues" evidence="1">
    <location>
        <begin position="1398"/>
        <end position="1409"/>
    </location>
</feature>
<dbReference type="EMBL" id="NEXV01000186">
    <property type="protein sequence ID" value="PIG87215.1"/>
    <property type="molecule type" value="Genomic_DNA"/>
</dbReference>
<feature type="region of interest" description="Disordered" evidence="1">
    <location>
        <begin position="1353"/>
        <end position="1436"/>
    </location>
</feature>
<sequence>MPPPSTHRKDVEPPEEITSEAVRGFLTGAFRFGSVSILAHMIMILPHPFKFSPSATPPAPSQPQAQSSPRPGPSLLSKDYLRSRLFYRPLEGFSEWLSPASRIYRGLTPQYKVFLQIAAMTLGGCIWAERRSGEERAEEKSECVQPVDDSSLSGLGTHDRSPSDDAQVVKKKRRNSGFFGGRNPSPPGPSHGLWRPGTADTNAAAYAAAMPNGAFEASRPRRKSMQKKRASVFGSLRSFHSFEDDDRSLGRSKGSPSMDDDEASDSRQGIGSVILHHGEIQTTGGMWRKKSQYLVLTDTHLVRLKSQSKAADMFPSIPPSFARSGPSNRQSITSISSLGDPQLSTTSDSAAGIPLNSIVAVYMLDDGKPSSTVEVAYLDERAHKAAFIQMQTPDLQELNLWMVGIRSAAELIRQGNPLPFDQRSIEYVVRMLEYERDYDPETFRIFRVIQMASSKSPARTSSEDLTKLSPTGCYLALGSHKLHLIPLHKVSNRGSAVSLSDLDNTTTFGLMNLTCLSMEWGDDSLHLTFRIPLCKPFSVFLASVHSLEVAFWIRQQTEFLRPLWVRQPYEFIVPRDLGNESNFPPVDLNEDYGCFDRTLVAYSASYDIDTSNIRYTIDVQCDDAPCFKLLPPASPSRRKYTALELVAVLRALRYNESFRSISFSGVSLDALQGLRDYHGLDKDMLLSRAGAPIHITGQESLSVLSQEIRALTLKSNWLRRLDFSYTLSRTPKSDNESHDPGCGIPEAIFPICRRELTSVDWVVLNGIKLGDSDLDYLVDAASQGASQMRALEVGNCGLSVHDLDLLLSTTVAQAHTLEAINISGVQGRLSPDILQQYLGYFKRVKKLDLSRISRTSGPDPLITAETLINWQLEELSLSRTKVNRETVDAIATYLASDRSRRLRVLRLDQCGLTGQDVAILLHSSVVPDCARDLHLHVNENRLDLGCSFLFDALAKSKSPPHLSMRMIDFKKEEQFQDLVEALRKNRSLKYLDISKASLPYDAGPETCRALQLMFEENETLEDLDISGESAHLDVARFGIGLNLALTGLKKNKSLKVLRIEHQKLGLQGASTLASVLEENDCLREVYCENNDINLQSFTVLVNGLQRNKSLLSLSYMDRDRIQSLDKVRREIESVKRDMGVAQGSTTSTIRRSLNAAKHATVGHKSSKHLHAPGHLRSGVSMPNNLAAAEASPFLYHDIEVVLQSLNRKWDAEVSRLRRYLFRNFNVANGLEVETAALDGDDAASDGRPNTAASLATMLDNLKLDVTVSEKEIQPRPQTNTQPSPKASEPSEASHLDIFRSLDTETNIQIEPRMRPQTAPFSFEHAPQILPSDYASSSGPSSWLAVPVPSMPSVVNKSSSVRSARSSSTVSTSAGTAASARSSYGTTSSTLRGFLKGGASKERRRAEKMKPAAVCVSRDRPPTLQWSPPKLNLGDFR</sequence>
<dbReference type="SUPFAM" id="SSF52047">
    <property type="entry name" value="RNI-like"/>
    <property type="match status" value="1"/>
</dbReference>
<dbReference type="Pfam" id="PF25353">
    <property type="entry name" value="PH_2nd_LRR"/>
    <property type="match status" value="1"/>
</dbReference>
<accession>A0A2G7G3Q7</accession>
<comment type="caution">
    <text evidence="3">The sequence shown here is derived from an EMBL/GenBank/DDBJ whole genome shotgun (WGS) entry which is preliminary data.</text>
</comment>
<feature type="region of interest" description="Disordered" evidence="1">
    <location>
        <begin position="1268"/>
        <end position="1292"/>
    </location>
</feature>
<proteinExistence type="predicted"/>